<dbReference type="GO" id="GO:0004190">
    <property type="term" value="F:aspartic-type endopeptidase activity"/>
    <property type="evidence" value="ECO:0007669"/>
    <property type="project" value="InterPro"/>
</dbReference>
<dbReference type="EMBL" id="WTZA01000002">
    <property type="protein sequence ID" value="MXO75799.1"/>
    <property type="molecule type" value="Genomic_DNA"/>
</dbReference>
<dbReference type="PROSITE" id="PS50175">
    <property type="entry name" value="ASP_PROT_RETROV"/>
    <property type="match status" value="1"/>
</dbReference>
<accession>A0A6I4TDY5</accession>
<protein>
    <recommendedName>
        <fullName evidence="2">Peptidase A2 domain-containing protein</fullName>
    </recommendedName>
</protein>
<proteinExistence type="predicted"/>
<dbReference type="CDD" id="cd05483">
    <property type="entry name" value="retropepsin_like_bacteria"/>
    <property type="match status" value="1"/>
</dbReference>
<dbReference type="Gene3D" id="2.40.70.10">
    <property type="entry name" value="Acid Proteases"/>
    <property type="match status" value="2"/>
</dbReference>
<dbReference type="Proteomes" id="UP000439522">
    <property type="component" value="Unassembled WGS sequence"/>
</dbReference>
<evidence type="ECO:0000256" key="1">
    <source>
        <dbReference type="ARBA" id="ARBA00022801"/>
    </source>
</evidence>
<dbReference type="Pfam" id="PF13975">
    <property type="entry name" value="gag-asp_proteas"/>
    <property type="match status" value="1"/>
</dbReference>
<dbReference type="InterPro" id="IPR034122">
    <property type="entry name" value="Retropepsin-like_bacterial"/>
</dbReference>
<feature type="domain" description="Peptidase A2" evidence="2">
    <location>
        <begin position="246"/>
        <end position="335"/>
    </location>
</feature>
<name>A0A6I4TDY5_9SPHN</name>
<dbReference type="InterPro" id="IPR001969">
    <property type="entry name" value="Aspartic_peptidase_AS"/>
</dbReference>
<comment type="caution">
    <text evidence="3">The sequence shown here is derived from an EMBL/GenBank/DDBJ whole genome shotgun (WGS) entry which is preliminary data.</text>
</comment>
<dbReference type="AlphaFoldDB" id="A0A6I4TDY5"/>
<dbReference type="InterPro" id="IPR001995">
    <property type="entry name" value="Peptidase_A2_cat"/>
</dbReference>
<evidence type="ECO:0000313" key="4">
    <source>
        <dbReference type="Proteomes" id="UP000439522"/>
    </source>
</evidence>
<keyword evidence="4" id="KW-1185">Reference proteome</keyword>
<dbReference type="Pfam" id="PF13650">
    <property type="entry name" value="Asp_protease_2"/>
    <property type="match status" value="1"/>
</dbReference>
<dbReference type="SUPFAM" id="SSF50630">
    <property type="entry name" value="Acid proteases"/>
    <property type="match status" value="2"/>
</dbReference>
<organism evidence="3 4">
    <name type="scientific">Tsuneonella aeria</name>
    <dbReference type="NCBI Taxonomy" id="1837929"/>
    <lineage>
        <taxon>Bacteria</taxon>
        <taxon>Pseudomonadati</taxon>
        <taxon>Pseudomonadota</taxon>
        <taxon>Alphaproteobacteria</taxon>
        <taxon>Sphingomonadales</taxon>
        <taxon>Erythrobacteraceae</taxon>
        <taxon>Tsuneonella</taxon>
    </lineage>
</organism>
<dbReference type="InterPro" id="IPR021109">
    <property type="entry name" value="Peptidase_aspartic_dom_sf"/>
</dbReference>
<evidence type="ECO:0000259" key="2">
    <source>
        <dbReference type="PROSITE" id="PS50175"/>
    </source>
</evidence>
<sequence>MGRKGQVETSVLRRPVVGRTALGMQGAARNCRTGEVTMRPWWKACAAIACGQGLLCASAVAQQSAEGGLPAVRIERPPAAQIDDTLAIDGEEIAARRLETRMTVAVLVDGTGPYRFVVDSGADSSVLGGRIAGRLALAPAGHVTINGVTERRVVETVRVGSLQMGQVVTSDLAVPVLQEQDLGADGVIGLDALAEQRLVVDFAGRTITVEDTRRPTRRVEGEIVVTARRRRGQLILTSVRASGTNLEAIIDTGSEITIGNTALRERLFRRYRKELESVRVTGVTGTTMDLPVMRVPELRIGSITMRDVPVAFADIPPFAAFGMDKEPALLLGTDLMANFRTISLDFKSRKIRFQLRRCAGVGYSLVTRTGAASRLPTRFVQDACAR</sequence>
<gene>
    <name evidence="3" type="ORF">GRI40_11290</name>
</gene>
<dbReference type="PROSITE" id="PS00141">
    <property type="entry name" value="ASP_PROTEASE"/>
    <property type="match status" value="2"/>
</dbReference>
<keyword evidence="1" id="KW-0378">Hydrolase</keyword>
<reference evidence="3 4" key="1">
    <citation type="submission" date="2019-12" db="EMBL/GenBank/DDBJ databases">
        <title>Genomic-based taxomic classification of the family Erythrobacteraceae.</title>
        <authorList>
            <person name="Xu L."/>
        </authorList>
    </citation>
    <scope>NUCLEOTIDE SEQUENCE [LARGE SCALE GENOMIC DNA]</scope>
    <source>
        <strain evidence="3 4">100921-2</strain>
    </source>
</reference>
<dbReference type="GO" id="GO:0006508">
    <property type="term" value="P:proteolysis"/>
    <property type="evidence" value="ECO:0007669"/>
    <property type="project" value="InterPro"/>
</dbReference>
<evidence type="ECO:0000313" key="3">
    <source>
        <dbReference type="EMBL" id="MXO75799.1"/>
    </source>
</evidence>